<dbReference type="EMBL" id="MEIA01000086">
    <property type="protein sequence ID" value="OJF14763.1"/>
    <property type="molecule type" value="Genomic_DNA"/>
</dbReference>
<dbReference type="AlphaFoldDB" id="A0A1K0GZA9"/>
<feature type="transmembrane region" description="Helical" evidence="1">
    <location>
        <begin position="240"/>
        <end position="262"/>
    </location>
</feature>
<keyword evidence="1" id="KW-1133">Transmembrane helix</keyword>
<accession>A0A1K0GZA9</accession>
<feature type="transmembrane region" description="Helical" evidence="1">
    <location>
        <begin position="212"/>
        <end position="234"/>
    </location>
</feature>
<protein>
    <submittedName>
        <fullName evidence="2">Uncharacterized protein</fullName>
    </submittedName>
</protein>
<name>A0A1K0GZA9_9ACTN</name>
<feature type="transmembrane region" description="Helical" evidence="1">
    <location>
        <begin position="380"/>
        <end position="401"/>
    </location>
</feature>
<keyword evidence="3" id="KW-1185">Reference proteome</keyword>
<keyword evidence="1" id="KW-0812">Transmembrane</keyword>
<feature type="transmembrane region" description="Helical" evidence="1">
    <location>
        <begin position="407"/>
        <end position="428"/>
    </location>
</feature>
<sequence>MITTTNTVQGYANVGAQGDVHGDVNFYQVEADASPEVQFTVGVRYLDARMPGEARELIERAVARGYETDEVRFHRLLARLSGRTLRELSPEDIAALSAICGDMPPLGRGDEWTAGLRAVLRLMGSIGTTDTDIAVKQLDDLHPVQRGKVLDHLGSLIEGPMVDQLWQRSIAQARANQMAGDRMNRVWMFFEPNPAGARAREVRPNATRVRDWAGAIIGTAALLYAMGVVGRLLLQRGDPAAMAALVLAAAGGAVAMVHAVPWHFARARLRMKDAVLAPPRQRVAEAPERGFARAVDRLVDHYFARYVPDGSDRDTWLAQTAGIKRHLRDELVEIYREQRIKARQIAWLVRHLVGDVRSRWEKDTLTAYRAHLRTPLRIKAACLAGIAVALVAVTGWVVPAAVVTAPWAGTAAALLAAVCVVVATRAWLRITTERRRVVADVVERAEELEAREVAYLRWKAKLSRRPTDPEMASWLECDRKLLVDRMLALYRLKPSQIIAHTFIEAPGTPRERARLIRGPWRYTNYRLLLFLLTQSGVRHASVDLDFRAAQSRPTARMSFRFDAVAAAHVQGLAARQRQTFELTLVSGEHIDVEVTEPPTADIKDGEDVSTLSRVAVDASGLTHTLNVLEGIAAEGKEWARHQRARTEGRLDDLAATIKGLID</sequence>
<evidence type="ECO:0000256" key="1">
    <source>
        <dbReference type="SAM" id="Phobius"/>
    </source>
</evidence>
<dbReference type="Proteomes" id="UP000182486">
    <property type="component" value="Unassembled WGS sequence"/>
</dbReference>
<comment type="caution">
    <text evidence="2">The sequence shown here is derived from an EMBL/GenBank/DDBJ whole genome shotgun (WGS) entry which is preliminary data.</text>
</comment>
<keyword evidence="1" id="KW-0472">Membrane</keyword>
<gene>
    <name evidence="2" type="ORF">BG844_08010</name>
</gene>
<evidence type="ECO:0000313" key="2">
    <source>
        <dbReference type="EMBL" id="OJF14763.1"/>
    </source>
</evidence>
<organism evidence="2 3">
    <name type="scientific">Couchioplanes caeruleus subsp. caeruleus</name>
    <dbReference type="NCBI Taxonomy" id="56427"/>
    <lineage>
        <taxon>Bacteria</taxon>
        <taxon>Bacillati</taxon>
        <taxon>Actinomycetota</taxon>
        <taxon>Actinomycetes</taxon>
        <taxon>Micromonosporales</taxon>
        <taxon>Micromonosporaceae</taxon>
        <taxon>Couchioplanes</taxon>
    </lineage>
</organism>
<reference evidence="2 3" key="1">
    <citation type="submission" date="2016-09" db="EMBL/GenBank/DDBJ databases">
        <title>Couchioplanes caeruleus draft genome sequence.</title>
        <authorList>
            <person name="Sheehan J."/>
            <person name="Caffrey P."/>
        </authorList>
    </citation>
    <scope>NUCLEOTIDE SEQUENCE [LARGE SCALE GENOMIC DNA]</scope>
    <source>
        <strain evidence="2 3">DSM 43634</strain>
    </source>
</reference>
<evidence type="ECO:0000313" key="3">
    <source>
        <dbReference type="Proteomes" id="UP000182486"/>
    </source>
</evidence>
<proteinExistence type="predicted"/>
<dbReference type="RefSeq" id="WP_071804245.1">
    <property type="nucleotide sequence ID" value="NZ_MEIA01000086.1"/>
</dbReference>